<dbReference type="CDD" id="cd00082">
    <property type="entry name" value="HisKA"/>
    <property type="match status" value="1"/>
</dbReference>
<dbReference type="InterPro" id="IPR003661">
    <property type="entry name" value="HisK_dim/P_dom"/>
</dbReference>
<keyword evidence="3 6" id="KW-0597">Phosphoprotein</keyword>
<feature type="domain" description="Response regulatory" evidence="10">
    <location>
        <begin position="594"/>
        <end position="710"/>
    </location>
</feature>
<evidence type="ECO:0000256" key="4">
    <source>
        <dbReference type="ARBA" id="ARBA00022679"/>
    </source>
</evidence>
<dbReference type="InterPro" id="IPR003594">
    <property type="entry name" value="HATPase_dom"/>
</dbReference>
<keyword evidence="8" id="KW-0472">Membrane</keyword>
<dbReference type="InterPro" id="IPR005467">
    <property type="entry name" value="His_kinase_dom"/>
</dbReference>
<proteinExistence type="predicted"/>
<dbReference type="SMART" id="SM00388">
    <property type="entry name" value="HisKA"/>
    <property type="match status" value="1"/>
</dbReference>
<dbReference type="InterPro" id="IPR001789">
    <property type="entry name" value="Sig_transdc_resp-reg_receiver"/>
</dbReference>
<feature type="domain" description="Histidine kinase" evidence="9">
    <location>
        <begin position="356"/>
        <end position="572"/>
    </location>
</feature>
<evidence type="ECO:0000256" key="3">
    <source>
        <dbReference type="ARBA" id="ARBA00022553"/>
    </source>
</evidence>
<keyword evidence="4" id="KW-0808">Transferase</keyword>
<dbReference type="PROSITE" id="PS50109">
    <property type="entry name" value="HIS_KIN"/>
    <property type="match status" value="1"/>
</dbReference>
<organism evidence="11 12">
    <name type="scientific">Algoriphagus ornithinivorans</name>
    <dbReference type="NCBI Taxonomy" id="226506"/>
    <lineage>
        <taxon>Bacteria</taxon>
        <taxon>Pseudomonadati</taxon>
        <taxon>Bacteroidota</taxon>
        <taxon>Cytophagia</taxon>
        <taxon>Cytophagales</taxon>
        <taxon>Cyclobacteriaceae</taxon>
        <taxon>Algoriphagus</taxon>
    </lineage>
</organism>
<dbReference type="Pfam" id="PF00512">
    <property type="entry name" value="HisKA"/>
    <property type="match status" value="1"/>
</dbReference>
<feature type="modified residue" description="4-aspartylphosphate" evidence="6">
    <location>
        <position position="643"/>
    </location>
</feature>
<dbReference type="Gene3D" id="3.30.565.10">
    <property type="entry name" value="Histidine kinase-like ATPase, C-terminal domain"/>
    <property type="match status" value="1"/>
</dbReference>
<dbReference type="STRING" id="226506.SAMN04488519_107231"/>
<protein>
    <recommendedName>
        <fullName evidence="2">histidine kinase</fullName>
        <ecNumber evidence="2">2.7.13.3</ecNumber>
    </recommendedName>
</protein>
<name>A0A1I5HTG3_9BACT</name>
<gene>
    <name evidence="11" type="ORF">SAMN04488519_107231</name>
</gene>
<evidence type="ECO:0000256" key="7">
    <source>
        <dbReference type="SAM" id="Coils"/>
    </source>
</evidence>
<keyword evidence="12" id="KW-1185">Reference proteome</keyword>
<dbReference type="SMART" id="SM00387">
    <property type="entry name" value="HATPase_c"/>
    <property type="match status" value="1"/>
</dbReference>
<dbReference type="Pfam" id="PF00072">
    <property type="entry name" value="Response_reg"/>
    <property type="match status" value="1"/>
</dbReference>
<dbReference type="SUPFAM" id="SSF52172">
    <property type="entry name" value="CheY-like"/>
    <property type="match status" value="1"/>
</dbReference>
<dbReference type="SUPFAM" id="SSF55874">
    <property type="entry name" value="ATPase domain of HSP90 chaperone/DNA topoisomerase II/histidine kinase"/>
    <property type="match status" value="1"/>
</dbReference>
<dbReference type="EC" id="2.7.13.3" evidence="2"/>
<keyword evidence="8" id="KW-1133">Transmembrane helix</keyword>
<dbReference type="InterPro" id="IPR011006">
    <property type="entry name" value="CheY-like_superfamily"/>
</dbReference>
<dbReference type="InterPro" id="IPR004358">
    <property type="entry name" value="Sig_transdc_His_kin-like_C"/>
</dbReference>
<evidence type="ECO:0000256" key="1">
    <source>
        <dbReference type="ARBA" id="ARBA00000085"/>
    </source>
</evidence>
<evidence type="ECO:0000313" key="12">
    <source>
        <dbReference type="Proteomes" id="UP000199564"/>
    </source>
</evidence>
<dbReference type="EMBL" id="FOVW01000007">
    <property type="protein sequence ID" value="SFO51101.1"/>
    <property type="molecule type" value="Genomic_DNA"/>
</dbReference>
<keyword evidence="5 11" id="KW-0418">Kinase</keyword>
<evidence type="ECO:0000259" key="10">
    <source>
        <dbReference type="PROSITE" id="PS50110"/>
    </source>
</evidence>
<keyword evidence="8" id="KW-0812">Transmembrane</keyword>
<evidence type="ECO:0000259" key="9">
    <source>
        <dbReference type="PROSITE" id="PS50109"/>
    </source>
</evidence>
<dbReference type="PROSITE" id="PS50110">
    <property type="entry name" value="RESPONSE_REGULATORY"/>
    <property type="match status" value="1"/>
</dbReference>
<feature type="transmembrane region" description="Helical" evidence="8">
    <location>
        <begin position="14"/>
        <end position="36"/>
    </location>
</feature>
<evidence type="ECO:0000256" key="2">
    <source>
        <dbReference type="ARBA" id="ARBA00012438"/>
    </source>
</evidence>
<feature type="coiled-coil region" evidence="7">
    <location>
        <begin position="749"/>
        <end position="776"/>
    </location>
</feature>
<dbReference type="Gene3D" id="1.20.120.160">
    <property type="entry name" value="HPT domain"/>
    <property type="match status" value="1"/>
</dbReference>
<dbReference type="Gene3D" id="3.40.50.2300">
    <property type="match status" value="1"/>
</dbReference>
<reference evidence="12" key="1">
    <citation type="submission" date="2016-10" db="EMBL/GenBank/DDBJ databases">
        <authorList>
            <person name="Varghese N."/>
            <person name="Submissions S."/>
        </authorList>
    </citation>
    <scope>NUCLEOTIDE SEQUENCE [LARGE SCALE GENOMIC DNA]</scope>
    <source>
        <strain evidence="12">DSM 15282</strain>
    </source>
</reference>
<keyword evidence="7" id="KW-0175">Coiled coil</keyword>
<dbReference type="RefSeq" id="WP_091654671.1">
    <property type="nucleotide sequence ID" value="NZ_FOVW01000007.1"/>
</dbReference>
<dbReference type="CDD" id="cd00156">
    <property type="entry name" value="REC"/>
    <property type="match status" value="1"/>
</dbReference>
<evidence type="ECO:0000256" key="5">
    <source>
        <dbReference type="ARBA" id="ARBA00022777"/>
    </source>
</evidence>
<evidence type="ECO:0000313" key="11">
    <source>
        <dbReference type="EMBL" id="SFO51101.1"/>
    </source>
</evidence>
<dbReference type="GO" id="GO:0000155">
    <property type="term" value="F:phosphorelay sensor kinase activity"/>
    <property type="evidence" value="ECO:0007669"/>
    <property type="project" value="InterPro"/>
</dbReference>
<sequence>MTKKTPNVITAGKVIIGFFLAAIFLIGVAGLTYYTLNRLLETMGQLSEPNQKLNTLNELQAEIIQITQIERLGPEGDFRIKDSTLNFLESKLDILESLAADTSELTEVRLIRANLVSLIQGYENLYEVKSNLANRNFSREALKKVEIGIRRRAEILENQPLQQLNPRDAIINELRQTSSVAPISAGKNSVGKINPTSPQIAKSPEIDKLLGFINQNSKGSAAPGSSTLDSILYNIRAVINQIYREESRQRQNLAQMETDLSIKQSEVISTIQGLLGVLQKRILEESEEKNSEAYSLAYDVTFFLIVIVVLAVIGSGFMVYSILKEIKINRQYQENLEASRQKSEQLARSKQEFLANMSHEIRNPLHVIQGYRSVLEKSQLDERQKSQLKMIGFASETLMEIVDEVLDFSKLEAGKLKLEKEAFDPESLFSSLQDFFDLKAQEKNLDFRWSIQLPSNQWLLGDQLRLKQIANNLLSNAFKFTSNGWIEVRVQWGEDTLTVEVEDSGIGMSEEVLSKVFREFDQADTSISRKYGGTGLGLAIVHRLTTLMGGSIEAQSEENKGTCMKVILPMKAVEAPQNRPIYDQKFGLDLTGKKVLLVDDDPVGIQYLSQILSYFGATTVLYEGGASFRDSFEGLDFDLAILDIQMPEFSGFDVIDMLKNHASYKGQPVLAMTANVFVEEKEKMFKRGFSDILFKPFQEKALVLVLGRLFPEAVHEIKNEDQQEKPVETSLFDLRDLNKFCMGDDALLKDILKDLIQESRKNLEQLQKARLNERYEVILEICHQLGSRLGQIKSESGDLARKIENKLKLGNQQGINSQLVELEEKIRELLEELSKVIESKAPVTS</sequence>
<evidence type="ECO:0000256" key="8">
    <source>
        <dbReference type="SAM" id="Phobius"/>
    </source>
</evidence>
<feature type="coiled-coil region" evidence="7">
    <location>
        <begin position="812"/>
        <end position="839"/>
    </location>
</feature>
<dbReference type="AlphaFoldDB" id="A0A1I5HTG3"/>
<dbReference type="PANTHER" id="PTHR43047">
    <property type="entry name" value="TWO-COMPONENT HISTIDINE PROTEIN KINASE"/>
    <property type="match status" value="1"/>
</dbReference>
<dbReference type="Gene3D" id="1.10.287.130">
    <property type="match status" value="1"/>
</dbReference>
<dbReference type="Proteomes" id="UP000199564">
    <property type="component" value="Unassembled WGS sequence"/>
</dbReference>
<dbReference type="SMART" id="SM00448">
    <property type="entry name" value="REC"/>
    <property type="match status" value="1"/>
</dbReference>
<dbReference type="SUPFAM" id="SSF47384">
    <property type="entry name" value="Homodimeric domain of signal transducing histidine kinase"/>
    <property type="match status" value="1"/>
</dbReference>
<dbReference type="FunFam" id="3.30.565.10:FF:000010">
    <property type="entry name" value="Sensor histidine kinase RcsC"/>
    <property type="match status" value="1"/>
</dbReference>
<dbReference type="InterPro" id="IPR036641">
    <property type="entry name" value="HPT_dom_sf"/>
</dbReference>
<dbReference type="CDD" id="cd16922">
    <property type="entry name" value="HATPase_EvgS-ArcB-TorS-like"/>
    <property type="match status" value="1"/>
</dbReference>
<accession>A0A1I5HTG3</accession>
<evidence type="ECO:0000256" key="6">
    <source>
        <dbReference type="PROSITE-ProRule" id="PRU00169"/>
    </source>
</evidence>
<dbReference type="InterPro" id="IPR036890">
    <property type="entry name" value="HATPase_C_sf"/>
</dbReference>
<dbReference type="Pfam" id="PF02518">
    <property type="entry name" value="HATPase_c"/>
    <property type="match status" value="1"/>
</dbReference>
<feature type="transmembrane region" description="Helical" evidence="8">
    <location>
        <begin position="296"/>
        <end position="323"/>
    </location>
</feature>
<dbReference type="InterPro" id="IPR036097">
    <property type="entry name" value="HisK_dim/P_sf"/>
</dbReference>
<dbReference type="PRINTS" id="PR00344">
    <property type="entry name" value="BCTRLSENSOR"/>
</dbReference>
<dbReference type="SUPFAM" id="SSF47226">
    <property type="entry name" value="Histidine-containing phosphotransfer domain, HPT domain"/>
    <property type="match status" value="1"/>
</dbReference>
<comment type="catalytic activity">
    <reaction evidence="1">
        <text>ATP + protein L-histidine = ADP + protein N-phospho-L-histidine.</text>
        <dbReference type="EC" id="2.7.13.3"/>
    </reaction>
</comment>